<dbReference type="RefSeq" id="WP_041946968.1">
    <property type="nucleotide sequence ID" value="NZ_CP020534.1"/>
</dbReference>
<dbReference type="Proteomes" id="UP000722957">
    <property type="component" value="Unassembled WGS sequence"/>
</dbReference>
<reference evidence="1 2" key="1">
    <citation type="journal article" date="2021" name="PeerJ">
        <title>Analysis of 44 Vibrio anguillarum genomes reveals high genetic diversity.</title>
        <authorList>
            <person name="Hansen M.J."/>
            <person name="Dalsgaard I."/>
        </authorList>
    </citation>
    <scope>NUCLEOTIDE SEQUENCE [LARGE SCALE GENOMIC DNA]</scope>
    <source>
        <strain evidence="1 2">17-16730-2A</strain>
    </source>
</reference>
<name>A0AAW4AG38_VIBAN</name>
<accession>A0AAW4AG38</accession>
<evidence type="ECO:0000313" key="1">
    <source>
        <dbReference type="EMBL" id="MBF4272952.1"/>
    </source>
</evidence>
<evidence type="ECO:0000313" key="2">
    <source>
        <dbReference type="Proteomes" id="UP000722957"/>
    </source>
</evidence>
<gene>
    <name evidence="1" type="ORF">EAY07_13080</name>
</gene>
<organism evidence="1 2">
    <name type="scientific">Vibrio anguillarum</name>
    <name type="common">Listonella anguillarum</name>
    <dbReference type="NCBI Taxonomy" id="55601"/>
    <lineage>
        <taxon>Bacteria</taxon>
        <taxon>Pseudomonadati</taxon>
        <taxon>Pseudomonadota</taxon>
        <taxon>Gammaproteobacteria</taxon>
        <taxon>Vibrionales</taxon>
        <taxon>Vibrionaceae</taxon>
        <taxon>Vibrio</taxon>
    </lineage>
</organism>
<dbReference type="KEGG" id="vau:VANGNB10_cI1588c"/>
<dbReference type="AlphaFoldDB" id="A0AAW4AG38"/>
<proteinExistence type="predicted"/>
<sequence>MSYGIGIYDAKGVLSLTDGWYPMSYKGTISFTVGYISAPDVVRSFSIPAGCTVVIQPAGPSVQHIAAGGGFSGYVLGSYISGGTVTIRQQLWYGYSGSPLIGQVVNFNVYAYYPSTANSGDYGAFFAGSGVSVALTNTNTLNVLRFKGEWNTASSDFTVSTGISASEPEPSIYLSDTGYNCTACYVFNSGGIWHVRILRNGGLYKIDFTVSSEPPRNGLVRLAAFSKPIQSVSGWGFALYGQDGSVAFTSSQRPEMPRGFLYSPSPSISGPPGTSAWSAIADANPQAVPSFGIIKPMIKARIIGISKISFLPFPIGTWLKSNGVFTCGVMYKGEGSMPVGSTFGYWGENSSNSPIQYINEYDYF</sequence>
<comment type="caution">
    <text evidence="1">The sequence shown here is derived from an EMBL/GenBank/DDBJ whole genome shotgun (WGS) entry which is preliminary data.</text>
</comment>
<protein>
    <submittedName>
        <fullName evidence="1">Uncharacterized protein</fullName>
    </submittedName>
</protein>
<dbReference type="EMBL" id="RDOM01000033">
    <property type="protein sequence ID" value="MBF4272952.1"/>
    <property type="molecule type" value="Genomic_DNA"/>
</dbReference>